<keyword evidence="1" id="KW-0472">Membrane</keyword>
<feature type="non-terminal residue" evidence="2">
    <location>
        <position position="84"/>
    </location>
</feature>
<dbReference type="AlphaFoldDB" id="A0A6G0VPB5"/>
<gene>
    <name evidence="2" type="ORF">FWK35_00037495</name>
</gene>
<evidence type="ECO:0000313" key="2">
    <source>
        <dbReference type="EMBL" id="KAF0703966.1"/>
    </source>
</evidence>
<name>A0A6G0VPB5_APHCR</name>
<evidence type="ECO:0000313" key="3">
    <source>
        <dbReference type="Proteomes" id="UP000478052"/>
    </source>
</evidence>
<dbReference type="OrthoDB" id="2359216at2759"/>
<proteinExistence type="predicted"/>
<organism evidence="2 3">
    <name type="scientific">Aphis craccivora</name>
    <name type="common">Cowpea aphid</name>
    <dbReference type="NCBI Taxonomy" id="307492"/>
    <lineage>
        <taxon>Eukaryota</taxon>
        <taxon>Metazoa</taxon>
        <taxon>Ecdysozoa</taxon>
        <taxon>Arthropoda</taxon>
        <taxon>Hexapoda</taxon>
        <taxon>Insecta</taxon>
        <taxon>Pterygota</taxon>
        <taxon>Neoptera</taxon>
        <taxon>Paraneoptera</taxon>
        <taxon>Hemiptera</taxon>
        <taxon>Sternorrhyncha</taxon>
        <taxon>Aphidomorpha</taxon>
        <taxon>Aphidoidea</taxon>
        <taxon>Aphididae</taxon>
        <taxon>Aphidini</taxon>
        <taxon>Aphis</taxon>
        <taxon>Aphis</taxon>
    </lineage>
</organism>
<accession>A0A6G0VPB5</accession>
<evidence type="ECO:0000256" key="1">
    <source>
        <dbReference type="SAM" id="Phobius"/>
    </source>
</evidence>
<protein>
    <submittedName>
        <fullName evidence="2">Partner of xrn-2 protein 1-like isoform X1</fullName>
    </submittedName>
</protein>
<comment type="caution">
    <text evidence="2">The sequence shown here is derived from an EMBL/GenBank/DDBJ whole genome shotgun (WGS) entry which is preliminary data.</text>
</comment>
<dbReference type="EMBL" id="VUJU01013699">
    <property type="protein sequence ID" value="KAF0703966.1"/>
    <property type="molecule type" value="Genomic_DNA"/>
</dbReference>
<dbReference type="Proteomes" id="UP000478052">
    <property type="component" value="Unassembled WGS sequence"/>
</dbReference>
<keyword evidence="1" id="KW-0812">Transmembrane</keyword>
<keyword evidence="1" id="KW-1133">Transmembrane helix</keyword>
<feature type="transmembrane region" description="Helical" evidence="1">
    <location>
        <begin position="20"/>
        <end position="42"/>
    </location>
</feature>
<sequence>MNSDQPNSSKCVLDKLETFLLNMCLLFPFQSLAFSLTIICLIETLSEGSADDLSEKCKGKLQRTFVAASDAAEAKTKRCKYILS</sequence>
<keyword evidence="3" id="KW-1185">Reference proteome</keyword>
<reference evidence="2 3" key="1">
    <citation type="submission" date="2019-08" db="EMBL/GenBank/DDBJ databases">
        <title>Whole genome of Aphis craccivora.</title>
        <authorList>
            <person name="Voronova N.V."/>
            <person name="Shulinski R.S."/>
            <person name="Bandarenka Y.V."/>
            <person name="Zhorov D.G."/>
            <person name="Warner D."/>
        </authorList>
    </citation>
    <scope>NUCLEOTIDE SEQUENCE [LARGE SCALE GENOMIC DNA]</scope>
    <source>
        <strain evidence="2">180601</strain>
        <tissue evidence="2">Whole Body</tissue>
    </source>
</reference>